<dbReference type="VEuPathDB" id="FungiDB:CD36_44580"/>
<gene>
    <name evidence="2" type="ordered locus">Cd36_44580</name>
    <name evidence="3" type="ORF">CD36_44580</name>
</gene>
<dbReference type="SMART" id="SM00256">
    <property type="entry name" value="FBOX"/>
    <property type="match status" value="1"/>
</dbReference>
<dbReference type="HOGENOM" id="CLU_951714_0_0_1"/>
<dbReference type="SUPFAM" id="SSF81383">
    <property type="entry name" value="F-box domain"/>
    <property type="match status" value="1"/>
</dbReference>
<dbReference type="InterPro" id="IPR001810">
    <property type="entry name" value="F-box_dom"/>
</dbReference>
<dbReference type="AlphaFoldDB" id="B9WGF6"/>
<proteinExistence type="predicted"/>
<dbReference type="PROSITE" id="PS50181">
    <property type="entry name" value="FBOX"/>
    <property type="match status" value="1"/>
</dbReference>
<dbReference type="CGD" id="CAL0000166445">
    <property type="gene designation" value="Cd36_44580"/>
</dbReference>
<evidence type="ECO:0000313" key="3">
    <source>
        <dbReference type="EMBL" id="CAX42330.1"/>
    </source>
</evidence>
<dbReference type="InterPro" id="IPR036047">
    <property type="entry name" value="F-box-like_dom_sf"/>
</dbReference>
<sequence>GVIIDHSTGTVTKDGVPYDYLHKNLELQPPPPNLNNLTKGIFILPDEIIDKILSYVNQIDIIHFALIHRSFREICKKKLMENIYVYLHTKDRPLFPKNFYIPAFTNYTLIGEFSFEELFHGDDTNPKYVENIFFQRTNDETSLMVKNKQIQKLRGSVNFGIIYLNEDASWLSDYQLKTKPTKPILSDDINLELKNHPLNRIKQLTLYCSDSAKIQTRFTFIKQMPNLEKLMLIDLPYFQLPEPVDILDLHIHNS</sequence>
<keyword evidence="4" id="KW-1185">Reference proteome</keyword>
<protein>
    <recommendedName>
        <fullName evidence="1">F-box domain-containing protein</fullName>
    </recommendedName>
</protein>
<dbReference type="GeneID" id="8047942"/>
<evidence type="ECO:0000313" key="4">
    <source>
        <dbReference type="Proteomes" id="UP000002605"/>
    </source>
</evidence>
<feature type="non-terminal residue" evidence="3">
    <location>
        <position position="1"/>
    </location>
</feature>
<evidence type="ECO:0000313" key="2">
    <source>
        <dbReference type="CGD" id="CAL0000166445"/>
    </source>
</evidence>
<dbReference type="Proteomes" id="UP000002605">
    <property type="component" value="Chromosome 4"/>
</dbReference>
<dbReference type="RefSeq" id="XP_002420110.1">
    <property type="nucleotide sequence ID" value="XM_002420065.1"/>
</dbReference>
<dbReference type="KEGG" id="cdu:CD36_44580"/>
<organism evidence="3 4">
    <name type="scientific">Candida dubliniensis (strain CD36 / ATCC MYA-646 / CBS 7987 / NCPF 3949 / NRRL Y-17841)</name>
    <name type="common">Yeast</name>
    <dbReference type="NCBI Taxonomy" id="573826"/>
    <lineage>
        <taxon>Eukaryota</taxon>
        <taxon>Fungi</taxon>
        <taxon>Dikarya</taxon>
        <taxon>Ascomycota</taxon>
        <taxon>Saccharomycotina</taxon>
        <taxon>Pichiomycetes</taxon>
        <taxon>Debaryomycetaceae</taxon>
        <taxon>Candida/Lodderomyces clade</taxon>
        <taxon>Candida</taxon>
    </lineage>
</organism>
<feature type="domain" description="F-box" evidence="1">
    <location>
        <begin position="38"/>
        <end position="87"/>
    </location>
</feature>
<accession>B9WGF6</accession>
<reference evidence="3 4" key="1">
    <citation type="journal article" date="2009" name="Genome Res.">
        <title>Comparative genomics of the fungal pathogens Candida dubliniensis and Candida albicans.</title>
        <authorList>
            <person name="Jackson A.P."/>
            <person name="Gamble J.A."/>
            <person name="Yeomans T."/>
            <person name="Moran G.P."/>
            <person name="Saunders D."/>
            <person name="Harris D."/>
            <person name="Aslett M."/>
            <person name="Barrell J.F."/>
            <person name="Butler G."/>
            <person name="Citiulo F."/>
            <person name="Coleman D.C."/>
            <person name="de Groot P.W.J."/>
            <person name="Goodwin T.J."/>
            <person name="Quail M.A."/>
            <person name="McQuillan J."/>
            <person name="Munro C.A."/>
            <person name="Pain A."/>
            <person name="Poulter R.T."/>
            <person name="Rajandream M.A."/>
            <person name="Renauld H."/>
            <person name="Spiering M.J."/>
            <person name="Tivey A."/>
            <person name="Gow N.A.R."/>
            <person name="Barrell B."/>
            <person name="Sullivan D.J."/>
            <person name="Berriman M."/>
        </authorList>
    </citation>
    <scope>NUCLEOTIDE SEQUENCE [LARGE SCALE GENOMIC DNA]</scope>
    <source>
        <strain evidence="4">CD36 / ATCC MYA-646 / CBS 7987 / NCPF 3949 / NRRL Y-17841</strain>
    </source>
</reference>
<dbReference type="EMBL" id="FM992691">
    <property type="protein sequence ID" value="CAX42330.1"/>
    <property type="molecule type" value="Genomic_DNA"/>
</dbReference>
<dbReference type="CDD" id="cd09917">
    <property type="entry name" value="F-box_SF"/>
    <property type="match status" value="1"/>
</dbReference>
<dbReference type="Pfam" id="PF00646">
    <property type="entry name" value="F-box"/>
    <property type="match status" value="1"/>
</dbReference>
<name>B9WGF6_CANDC</name>
<evidence type="ECO:0000259" key="1">
    <source>
        <dbReference type="PROSITE" id="PS50181"/>
    </source>
</evidence>
<dbReference type="OrthoDB" id="4016968at2759"/>